<dbReference type="HOGENOM" id="CLU_2602593_0_0_0"/>
<feature type="transmembrane region" description="Helical" evidence="1">
    <location>
        <begin position="12"/>
        <end position="29"/>
    </location>
</feature>
<keyword evidence="1" id="KW-0812">Transmembrane</keyword>
<dbReference type="Proteomes" id="UP000007013">
    <property type="component" value="Chromosome"/>
</dbReference>
<evidence type="ECO:0000313" key="3">
    <source>
        <dbReference type="Proteomes" id="UP000007013"/>
    </source>
</evidence>
<dbReference type="KEGG" id="ote:Oter_2590"/>
<dbReference type="RefSeq" id="WP_012375407.1">
    <property type="nucleotide sequence ID" value="NC_010571.1"/>
</dbReference>
<feature type="transmembrane region" description="Helical" evidence="1">
    <location>
        <begin position="56"/>
        <end position="76"/>
    </location>
</feature>
<evidence type="ECO:0000256" key="1">
    <source>
        <dbReference type="SAM" id="Phobius"/>
    </source>
</evidence>
<keyword evidence="1" id="KW-0472">Membrane</keyword>
<reference evidence="2 3" key="1">
    <citation type="journal article" date="2011" name="J. Bacteriol.">
        <title>Genome sequence of the verrucomicrobium Opitutus terrae PB90-1, an abundant inhabitant of rice paddy soil ecosystems.</title>
        <authorList>
            <person name="van Passel M.W."/>
            <person name="Kant R."/>
            <person name="Palva A."/>
            <person name="Copeland A."/>
            <person name="Lucas S."/>
            <person name="Lapidus A."/>
            <person name="Glavina del Rio T."/>
            <person name="Pitluck S."/>
            <person name="Goltsman E."/>
            <person name="Clum A."/>
            <person name="Sun H."/>
            <person name="Schmutz J."/>
            <person name="Larimer F.W."/>
            <person name="Land M.L."/>
            <person name="Hauser L."/>
            <person name="Kyrpides N."/>
            <person name="Mikhailova N."/>
            <person name="Richardson P.P."/>
            <person name="Janssen P.H."/>
            <person name="de Vos W.M."/>
            <person name="Smidt H."/>
        </authorList>
    </citation>
    <scope>NUCLEOTIDE SEQUENCE [LARGE SCALE GENOMIC DNA]</scope>
    <source>
        <strain evidence="3">DSM 11246 / JCM 15787 / PB90-1</strain>
    </source>
</reference>
<evidence type="ECO:0000313" key="2">
    <source>
        <dbReference type="EMBL" id="ACB75872.1"/>
    </source>
</evidence>
<dbReference type="AlphaFoldDB" id="B1ZTZ0"/>
<accession>B1ZTZ0</accession>
<keyword evidence="1" id="KW-1133">Transmembrane helix</keyword>
<sequence>MSASEKLQLFDLPVALALLAFGVPFLSLRKKMSIACMERVKKAELSADEAAKADRLVFWCGSAVTACGLLLIGLWAGGY</sequence>
<organism evidence="2 3">
    <name type="scientific">Opitutus terrae (strain DSM 11246 / JCM 15787 / PB90-1)</name>
    <dbReference type="NCBI Taxonomy" id="452637"/>
    <lineage>
        <taxon>Bacteria</taxon>
        <taxon>Pseudomonadati</taxon>
        <taxon>Verrucomicrobiota</taxon>
        <taxon>Opitutia</taxon>
        <taxon>Opitutales</taxon>
        <taxon>Opitutaceae</taxon>
        <taxon>Opitutus</taxon>
    </lineage>
</organism>
<dbReference type="EMBL" id="CP001032">
    <property type="protein sequence ID" value="ACB75872.1"/>
    <property type="molecule type" value="Genomic_DNA"/>
</dbReference>
<name>B1ZTZ0_OPITP</name>
<proteinExistence type="predicted"/>
<gene>
    <name evidence="2" type="ordered locus">Oter_2590</name>
</gene>
<keyword evidence="3" id="KW-1185">Reference proteome</keyword>
<protein>
    <submittedName>
        <fullName evidence="2">Uncharacterized protein</fullName>
    </submittedName>
</protein>